<dbReference type="Gene3D" id="1.10.10.60">
    <property type="entry name" value="Homeodomain-like"/>
    <property type="match status" value="2"/>
</dbReference>
<sequence length="296" mass="34253">METYVLHEITPLMETDALYIADRRKGEFSYPVHNHDVFELNFVENAAGVKRIVGDSNEVIGDYDLVLIANPSLEHAWEQHECKSEDIREITIQFNFGDGTTDNDQFFSKTPFESIRRMMKEAQKGLAFPMPAIMKVYGKLSGLSQITDRFTALMEFLDILHTLSLSTDARTLATTSYAKVDIEDDSRRILRVKKYISDNYKYELRLKTLADLANMSESAFCRFFKLHTGRRLSDYIIDIRLGYATRMLIDTTDTISEISFKCGYNNMSNFNRIFRRKKGCSPTEFRNSHHKIKVIV</sequence>
<dbReference type="PANTHER" id="PTHR43280:SF27">
    <property type="entry name" value="TRANSCRIPTIONAL REGULATOR MTLR"/>
    <property type="match status" value="1"/>
</dbReference>
<dbReference type="EMBL" id="UGTM01000002">
    <property type="protein sequence ID" value="SUB94081.1"/>
    <property type="molecule type" value="Genomic_DNA"/>
</dbReference>
<evidence type="ECO:0000256" key="1">
    <source>
        <dbReference type="ARBA" id="ARBA00023015"/>
    </source>
</evidence>
<organism evidence="4 5">
    <name type="scientific">Prevotella denticola</name>
    <dbReference type="NCBI Taxonomy" id="28129"/>
    <lineage>
        <taxon>Bacteria</taxon>
        <taxon>Pseudomonadati</taxon>
        <taxon>Bacteroidota</taxon>
        <taxon>Bacteroidia</taxon>
        <taxon>Bacteroidales</taxon>
        <taxon>Prevotellaceae</taxon>
        <taxon>Prevotella</taxon>
    </lineage>
</organism>
<dbReference type="OMA" id="LPHTWAS"/>
<dbReference type="PANTHER" id="PTHR43280">
    <property type="entry name" value="ARAC-FAMILY TRANSCRIPTIONAL REGULATOR"/>
    <property type="match status" value="1"/>
</dbReference>
<dbReference type="PRINTS" id="PR00032">
    <property type="entry name" value="HTHARAC"/>
</dbReference>
<dbReference type="PROSITE" id="PS01124">
    <property type="entry name" value="HTH_ARAC_FAMILY_2"/>
    <property type="match status" value="1"/>
</dbReference>
<dbReference type="GO" id="GO:0003700">
    <property type="term" value="F:DNA-binding transcription factor activity"/>
    <property type="evidence" value="ECO:0007669"/>
    <property type="project" value="InterPro"/>
</dbReference>
<reference evidence="4 5" key="1">
    <citation type="submission" date="2018-06" db="EMBL/GenBank/DDBJ databases">
        <authorList>
            <consortium name="Pathogen Informatics"/>
            <person name="Doyle S."/>
        </authorList>
    </citation>
    <scope>NUCLEOTIDE SEQUENCE [LARGE SCALE GENOMIC DNA]</scope>
    <source>
        <strain evidence="4 5">NCTC13067</strain>
    </source>
</reference>
<dbReference type="InterPro" id="IPR009057">
    <property type="entry name" value="Homeodomain-like_sf"/>
</dbReference>
<dbReference type="SMART" id="SM00342">
    <property type="entry name" value="HTH_ARAC"/>
    <property type="match status" value="1"/>
</dbReference>
<dbReference type="Proteomes" id="UP000255469">
    <property type="component" value="Unassembled WGS sequence"/>
</dbReference>
<dbReference type="InterPro" id="IPR020449">
    <property type="entry name" value="Tscrpt_reg_AraC-type_HTH"/>
</dbReference>
<accession>A0A379ED28</accession>
<dbReference type="InterPro" id="IPR018060">
    <property type="entry name" value="HTH_AraC"/>
</dbReference>
<evidence type="ECO:0000313" key="5">
    <source>
        <dbReference type="Proteomes" id="UP000255469"/>
    </source>
</evidence>
<keyword evidence="1" id="KW-0805">Transcription regulation</keyword>
<proteinExistence type="predicted"/>
<dbReference type="GeneID" id="66712470"/>
<evidence type="ECO:0000256" key="2">
    <source>
        <dbReference type="ARBA" id="ARBA00023125"/>
    </source>
</evidence>
<keyword evidence="2" id="KW-0238">DNA-binding</keyword>
<dbReference type="AlphaFoldDB" id="A0A379ED28"/>
<dbReference type="SUPFAM" id="SSF46689">
    <property type="entry name" value="Homeodomain-like"/>
    <property type="match status" value="2"/>
</dbReference>
<dbReference type="RefSeq" id="WP_004353297.1">
    <property type="nucleotide sequence ID" value="NZ_CAJPOG010000193.1"/>
</dbReference>
<evidence type="ECO:0000313" key="4">
    <source>
        <dbReference type="EMBL" id="SUB94081.1"/>
    </source>
</evidence>
<evidence type="ECO:0000256" key="3">
    <source>
        <dbReference type="ARBA" id="ARBA00023163"/>
    </source>
</evidence>
<dbReference type="Pfam" id="PF12833">
    <property type="entry name" value="HTH_18"/>
    <property type="match status" value="1"/>
</dbReference>
<name>A0A379ED28_9BACT</name>
<dbReference type="PROSITE" id="PS00041">
    <property type="entry name" value="HTH_ARAC_FAMILY_1"/>
    <property type="match status" value="1"/>
</dbReference>
<gene>
    <name evidence="4" type="primary">btr</name>
    <name evidence="4" type="ORF">NCTC13067_01941</name>
</gene>
<dbReference type="GO" id="GO:0043565">
    <property type="term" value="F:sequence-specific DNA binding"/>
    <property type="evidence" value="ECO:0007669"/>
    <property type="project" value="InterPro"/>
</dbReference>
<dbReference type="InterPro" id="IPR018062">
    <property type="entry name" value="HTH_AraC-typ_CS"/>
</dbReference>
<protein>
    <submittedName>
        <fullName evidence="4">Bacillibactin transport regulator</fullName>
    </submittedName>
</protein>
<keyword evidence="3" id="KW-0804">Transcription</keyword>